<evidence type="ECO:0000256" key="17">
    <source>
        <dbReference type="SAM" id="Phobius"/>
    </source>
</evidence>
<gene>
    <name evidence="20" type="ORF">C469_03610</name>
</gene>
<feature type="transmembrane region" description="Helical" evidence="17">
    <location>
        <begin position="342"/>
        <end position="364"/>
    </location>
</feature>
<evidence type="ECO:0000256" key="9">
    <source>
        <dbReference type="ARBA" id="ARBA00022692"/>
    </source>
</evidence>
<comment type="pathway">
    <text evidence="4">Protein modification; protein glycosylation.</text>
</comment>
<dbReference type="GO" id="GO:0005886">
    <property type="term" value="C:plasma membrane"/>
    <property type="evidence" value="ECO:0007669"/>
    <property type="project" value="UniProtKB-SubCell"/>
</dbReference>
<feature type="transmembrane region" description="Helical" evidence="17">
    <location>
        <begin position="522"/>
        <end position="547"/>
    </location>
</feature>
<dbReference type="InterPro" id="IPR048307">
    <property type="entry name" value="STT3_N"/>
</dbReference>
<keyword evidence="14" id="KW-0464">Manganese</keyword>
<feature type="transmembrane region" description="Helical" evidence="17">
    <location>
        <begin position="114"/>
        <end position="137"/>
    </location>
</feature>
<evidence type="ECO:0000256" key="8">
    <source>
        <dbReference type="ARBA" id="ARBA00022679"/>
    </source>
</evidence>
<proteinExistence type="inferred from homology"/>
<comment type="caution">
    <text evidence="20">The sequence shown here is derived from an EMBL/GenBank/DDBJ whole genome shotgun (WGS) entry which is preliminary data.</text>
</comment>
<comment type="cofactor">
    <cofactor evidence="2">
        <name>Mg(2+)</name>
        <dbReference type="ChEBI" id="CHEBI:18420"/>
    </cofactor>
</comment>
<keyword evidence="10" id="KW-0479">Metal-binding</keyword>
<dbReference type="STRING" id="1227482.C469_03610"/>
<evidence type="ECO:0000256" key="15">
    <source>
        <dbReference type="ARBA" id="ARBA00030679"/>
    </source>
</evidence>
<evidence type="ECO:0000256" key="4">
    <source>
        <dbReference type="ARBA" id="ARBA00004922"/>
    </source>
</evidence>
<dbReference type="OrthoDB" id="313284at2157"/>
<keyword evidence="8" id="KW-0808">Transferase</keyword>
<dbReference type="EC" id="2.4.99.21" evidence="6"/>
<dbReference type="RefSeq" id="WP_008003925.1">
    <property type="nucleotide sequence ID" value="NZ_AOJG01000009.1"/>
</dbReference>
<evidence type="ECO:0000256" key="1">
    <source>
        <dbReference type="ARBA" id="ARBA00001936"/>
    </source>
</evidence>
<feature type="transmembrane region" description="Helical" evidence="17">
    <location>
        <begin position="376"/>
        <end position="398"/>
    </location>
</feature>
<reference evidence="20 21" key="1">
    <citation type="journal article" date="2014" name="PLoS Genet.">
        <title>Phylogenetically driven sequencing of extremely halophilic archaea reveals strategies for static and dynamic osmo-response.</title>
        <authorList>
            <person name="Becker E.A."/>
            <person name="Seitzer P.M."/>
            <person name="Tritt A."/>
            <person name="Larsen D."/>
            <person name="Krusor M."/>
            <person name="Yao A.I."/>
            <person name="Wu D."/>
            <person name="Madern D."/>
            <person name="Eisen J.A."/>
            <person name="Darling A.E."/>
            <person name="Facciotti M.T."/>
        </authorList>
    </citation>
    <scope>NUCLEOTIDE SEQUENCE [LARGE SCALE GENOMIC DNA]</scope>
    <source>
        <strain evidence="20 21">DSM 21995</strain>
    </source>
</reference>
<evidence type="ECO:0000256" key="10">
    <source>
        <dbReference type="ARBA" id="ARBA00022723"/>
    </source>
</evidence>
<evidence type="ECO:0000259" key="19">
    <source>
        <dbReference type="Pfam" id="PF18079"/>
    </source>
</evidence>
<comment type="subcellular location">
    <subcellularLocation>
        <location evidence="3">Cell membrane</location>
        <topology evidence="3">Multi-pass membrane protein</topology>
    </subcellularLocation>
</comment>
<feature type="transmembrane region" description="Helical" evidence="17">
    <location>
        <begin position="235"/>
        <end position="255"/>
    </location>
</feature>
<feature type="domain" description="Archaeal glycosylation protein B peripheral" evidence="19">
    <location>
        <begin position="724"/>
        <end position="801"/>
    </location>
</feature>
<dbReference type="Proteomes" id="UP000011650">
    <property type="component" value="Unassembled WGS sequence"/>
</dbReference>
<evidence type="ECO:0000256" key="6">
    <source>
        <dbReference type="ARBA" id="ARBA00012602"/>
    </source>
</evidence>
<keyword evidence="9 17" id="KW-0812">Transmembrane</keyword>
<dbReference type="AlphaFoldDB" id="M0NZ32"/>
<keyword evidence="11" id="KW-0460">Magnesium</keyword>
<evidence type="ECO:0000256" key="11">
    <source>
        <dbReference type="ARBA" id="ARBA00022842"/>
    </source>
</evidence>
<sequence>MADPYAETRALLEERPDIEPALESILAVDESAPWSFDDIDVDSGTFGELVSRGIVEKAPSDETNQTYRVSEPEAVKAALTGEAYDATPSSAADTRIIQLRERITQFKTRRNPDLIAGLAVSFVLLFVARITGISRVFRDERVLLPGNDPYYYLYWVERLVDSSPNPLDFEAILEVLGGGFGEPLVPTIGWWATLLFGGNGTNAIEIVAWIPVIASLAVGGGVYLLAVWTTNDERIGILSVVVFAFLPGHVLYSGIGFFDHHALDYVWLTLSIAGVLWLARDHERQHPNGQLDHLTSLKTWLVVAALGVVFAIMVHSWNGSPILLVGLAVYSTLRATSDLRAGWNPLVAATPVVGSLGIGFLLAYALHARAGWQEPVVVYTLALVAVGIVVVAGTATVFRRFDIHPGIHLVTSAVSIVPLWVGFETIRPAAAARLLDRTSGALLGREGIAETRSLFAADFGVIIGPVDHFGWFLFVALPVLGVITWQCVRTHEPRWLVLISYGITLIGFGVLQVRFAGEATSVVAVFSGVGIAHLLSVIELADRPVLFGNREDRKRLDLSLPGGSWQQAGYVVVVIVLLSSLSIFMIPAVTDTLAATDAEADAIDWIDTDASEREGPDYVLSEWGQNRMFNYAVNGDSRSYGYAQSNYESFAQSPNPDSYADQFSDRVGYVVLHELSVDLPPESAYVRLYEEHGSATAATDGSGRFQLSYVTTDGGPAVFRPVNGATITGNATPDSTVTVRTETEVDGLEDPFTYERRTTTDANGTFSIPVAHSGDYEIEGEGLPSDTDSISVSAAMVQNGTRVATA</sequence>
<comment type="catalytic activity">
    <reaction evidence="16">
        <text>an archaeal dolichyl phosphooligosaccharide + [protein]-L-asparagine = an archaeal dolichyl phosphate + a glycoprotein with the oligosaccharide chain attached by N-beta-D-glycosyl linkage to a protein L-asparagine.</text>
        <dbReference type="EC" id="2.4.99.21"/>
    </reaction>
</comment>
<evidence type="ECO:0000256" key="7">
    <source>
        <dbReference type="ARBA" id="ARBA00022676"/>
    </source>
</evidence>
<feature type="domain" description="Oligosaccharyl transferase STT3 N-terminal" evidence="18">
    <location>
        <begin position="121"/>
        <end position="326"/>
    </location>
</feature>
<dbReference type="PATRIC" id="fig|1227482.3.peg.721"/>
<accession>M0NZ32</accession>
<feature type="transmembrane region" description="Helical" evidence="17">
    <location>
        <begin position="568"/>
        <end position="589"/>
    </location>
</feature>
<evidence type="ECO:0000256" key="5">
    <source>
        <dbReference type="ARBA" id="ARBA00010810"/>
    </source>
</evidence>
<feature type="transmembrane region" description="Helical" evidence="17">
    <location>
        <begin position="206"/>
        <end position="228"/>
    </location>
</feature>
<comment type="similarity">
    <text evidence="5">Belongs to the STT3 family.</text>
</comment>
<evidence type="ECO:0000259" key="18">
    <source>
        <dbReference type="Pfam" id="PF02516"/>
    </source>
</evidence>
<evidence type="ECO:0000256" key="16">
    <source>
        <dbReference type="ARBA" id="ARBA00034066"/>
    </source>
</evidence>
<keyword evidence="13 17" id="KW-0472">Membrane</keyword>
<evidence type="ECO:0000313" key="21">
    <source>
        <dbReference type="Proteomes" id="UP000011650"/>
    </source>
</evidence>
<evidence type="ECO:0000256" key="13">
    <source>
        <dbReference type="ARBA" id="ARBA00023136"/>
    </source>
</evidence>
<evidence type="ECO:0000313" key="20">
    <source>
        <dbReference type="EMBL" id="EMA63076.1"/>
    </source>
</evidence>
<evidence type="ECO:0000256" key="14">
    <source>
        <dbReference type="ARBA" id="ARBA00023211"/>
    </source>
</evidence>
<dbReference type="Pfam" id="PF18079">
    <property type="entry name" value="AglB_L1"/>
    <property type="match status" value="1"/>
</dbReference>
<name>M0NZ32_9EURY</name>
<dbReference type="PANTHER" id="PTHR13872:SF1">
    <property type="entry name" value="DOLICHYL-DIPHOSPHOOLIGOSACCHARIDE--PROTEIN GLYCOSYLTRANSFERASE SUBUNIT STT3B"/>
    <property type="match status" value="1"/>
</dbReference>
<feature type="transmembrane region" description="Helical" evidence="17">
    <location>
        <begin position="469"/>
        <end position="488"/>
    </location>
</feature>
<dbReference type="GO" id="GO:0004576">
    <property type="term" value="F:oligosaccharyl transferase activity"/>
    <property type="evidence" value="ECO:0007669"/>
    <property type="project" value="InterPro"/>
</dbReference>
<evidence type="ECO:0000256" key="2">
    <source>
        <dbReference type="ARBA" id="ARBA00001946"/>
    </source>
</evidence>
<evidence type="ECO:0000256" key="12">
    <source>
        <dbReference type="ARBA" id="ARBA00022989"/>
    </source>
</evidence>
<dbReference type="InterPro" id="IPR041154">
    <property type="entry name" value="AglB_P1"/>
</dbReference>
<feature type="transmembrane region" description="Helical" evidence="17">
    <location>
        <begin position="300"/>
        <end position="330"/>
    </location>
</feature>
<keyword evidence="7" id="KW-0328">Glycosyltransferase</keyword>
<dbReference type="Pfam" id="PF02516">
    <property type="entry name" value="STT3"/>
    <property type="match status" value="1"/>
</dbReference>
<dbReference type="PANTHER" id="PTHR13872">
    <property type="entry name" value="DOLICHYL-DIPHOSPHOOLIGOSACCHARIDE--PROTEIN GLYCOSYLTRANSFERASE SUBUNIT"/>
    <property type="match status" value="1"/>
</dbReference>
<protein>
    <recommendedName>
        <fullName evidence="6">dolichyl-phosphooligosaccharide-protein glycotransferase</fullName>
        <ecNumber evidence="6">2.4.99.21</ecNumber>
    </recommendedName>
    <alternativeName>
        <fullName evidence="15">Oligosaccharyl transferase</fullName>
    </alternativeName>
</protein>
<keyword evidence="21" id="KW-1185">Reference proteome</keyword>
<dbReference type="EMBL" id="AOJG01000009">
    <property type="protein sequence ID" value="EMA63076.1"/>
    <property type="molecule type" value="Genomic_DNA"/>
</dbReference>
<dbReference type="GO" id="GO:0046872">
    <property type="term" value="F:metal ion binding"/>
    <property type="evidence" value="ECO:0007669"/>
    <property type="project" value="UniProtKB-KW"/>
</dbReference>
<comment type="cofactor">
    <cofactor evidence="1">
        <name>Mn(2+)</name>
        <dbReference type="ChEBI" id="CHEBI:29035"/>
    </cofactor>
</comment>
<evidence type="ECO:0000256" key="3">
    <source>
        <dbReference type="ARBA" id="ARBA00004651"/>
    </source>
</evidence>
<feature type="transmembrane region" description="Helical" evidence="17">
    <location>
        <begin position="261"/>
        <end position="279"/>
    </location>
</feature>
<keyword evidence="12 17" id="KW-1133">Transmembrane helix</keyword>
<feature type="transmembrane region" description="Helical" evidence="17">
    <location>
        <begin position="495"/>
        <end position="516"/>
    </location>
</feature>
<organism evidence="20 21">
    <name type="scientific">Halorubrum lipolyticum DSM 21995</name>
    <dbReference type="NCBI Taxonomy" id="1227482"/>
    <lineage>
        <taxon>Archaea</taxon>
        <taxon>Methanobacteriati</taxon>
        <taxon>Methanobacteriota</taxon>
        <taxon>Stenosarchaea group</taxon>
        <taxon>Halobacteria</taxon>
        <taxon>Halobacteriales</taxon>
        <taxon>Haloferacaceae</taxon>
        <taxon>Halorubrum</taxon>
    </lineage>
</organism>
<dbReference type="InterPro" id="IPR003674">
    <property type="entry name" value="Oligo_trans_STT3"/>
</dbReference>